<evidence type="ECO:0000313" key="5">
    <source>
        <dbReference type="Proteomes" id="UP001589750"/>
    </source>
</evidence>
<feature type="region of interest" description="Disordered" evidence="2">
    <location>
        <begin position="171"/>
        <end position="193"/>
    </location>
</feature>
<evidence type="ECO:0000256" key="2">
    <source>
        <dbReference type="SAM" id="MobiDB-lite"/>
    </source>
</evidence>
<keyword evidence="5" id="KW-1185">Reference proteome</keyword>
<evidence type="ECO:0000256" key="1">
    <source>
        <dbReference type="ARBA" id="ARBA00022553"/>
    </source>
</evidence>
<dbReference type="EMBL" id="JBHMDG010000025">
    <property type="protein sequence ID" value="MFB9314763.1"/>
    <property type="molecule type" value="Genomic_DNA"/>
</dbReference>
<dbReference type="InterPro" id="IPR008984">
    <property type="entry name" value="SMAD_FHA_dom_sf"/>
</dbReference>
<feature type="domain" description="FHA" evidence="3">
    <location>
        <begin position="404"/>
        <end position="464"/>
    </location>
</feature>
<accession>A0ABV5KDE5</accession>
<feature type="compositionally biased region" description="Acidic residues" evidence="2">
    <location>
        <begin position="171"/>
        <end position="183"/>
    </location>
</feature>
<feature type="region of interest" description="Disordered" evidence="2">
    <location>
        <begin position="322"/>
        <end position="351"/>
    </location>
</feature>
<dbReference type="RefSeq" id="WP_140008223.1">
    <property type="nucleotide sequence ID" value="NZ_JBHMDG010000025.1"/>
</dbReference>
<dbReference type="InterPro" id="IPR000253">
    <property type="entry name" value="FHA_dom"/>
</dbReference>
<evidence type="ECO:0000313" key="4">
    <source>
        <dbReference type="EMBL" id="MFB9314763.1"/>
    </source>
</evidence>
<gene>
    <name evidence="4" type="ORF">ACFFRI_17025</name>
</gene>
<sequence length="501" mass="51362">MTEQTTGQTTGGPTGTWSYRPGSWFGVFGAATTLLLPASEKARVADLWSTIDDGADFDAVLDTLLQSGLGVLPGFVLVGSGEGPTKILVRGASVRAAVTTASGTVELDGSTVTTWVERTLPDVTSLSVTVDGGDPDASDLPIHGGLVRVGRVDHPPYAEPEPVAALALDDDDDDADADADDVDATGPAYSLDKPVTEVEPTYDEAEGAVPAESLDMELLEVAEAVEAVQESSPLDDDDDTSSIAAPPPPPGLPPIPPPPVLPPSPPAWPGSTPPPPPPTSPPPFAPSLDAPTIAPPSGPPPEQPPVDQADTEVPTEVLELPTDDASDAPADEAADGAPEAPHEAPQDVDDVADHDGMTQIGVNADEFARPLPGIAGQQMAPVVGRSVARLVISHGETVDVDRVILVGRAPEARRFTTTDQPRLVTVPSPLHEISSTHVEIRPGSGADHGSAVITDMGSTNGTVLVQPGLAPEELKPGIAVQLIPGATINLGDGITIQVTHP</sequence>
<evidence type="ECO:0000259" key="3">
    <source>
        <dbReference type="PROSITE" id="PS50006"/>
    </source>
</evidence>
<dbReference type="Proteomes" id="UP001589750">
    <property type="component" value="Unassembled WGS sequence"/>
</dbReference>
<dbReference type="SUPFAM" id="SSF49879">
    <property type="entry name" value="SMAD/FHA domain"/>
    <property type="match status" value="1"/>
</dbReference>
<dbReference type="Gene3D" id="2.60.200.20">
    <property type="match status" value="1"/>
</dbReference>
<dbReference type="PROSITE" id="PS50006">
    <property type="entry name" value="FHA_DOMAIN"/>
    <property type="match status" value="1"/>
</dbReference>
<feature type="region of interest" description="Disordered" evidence="2">
    <location>
        <begin position="227"/>
        <end position="310"/>
    </location>
</feature>
<keyword evidence="1" id="KW-0597">Phosphoprotein</keyword>
<comment type="caution">
    <text evidence="4">The sequence shown here is derived from an EMBL/GenBank/DDBJ whole genome shotgun (WGS) entry which is preliminary data.</text>
</comment>
<organism evidence="4 5">
    <name type="scientific">Nocardioides plantarum</name>
    <dbReference type="NCBI Taxonomy" id="29299"/>
    <lineage>
        <taxon>Bacteria</taxon>
        <taxon>Bacillati</taxon>
        <taxon>Actinomycetota</taxon>
        <taxon>Actinomycetes</taxon>
        <taxon>Propionibacteriales</taxon>
        <taxon>Nocardioidaceae</taxon>
        <taxon>Nocardioides</taxon>
    </lineage>
</organism>
<name>A0ABV5KDE5_9ACTN</name>
<proteinExistence type="predicted"/>
<feature type="compositionally biased region" description="Pro residues" evidence="2">
    <location>
        <begin position="293"/>
        <end position="304"/>
    </location>
</feature>
<feature type="compositionally biased region" description="Basic and acidic residues" evidence="2">
    <location>
        <begin position="340"/>
        <end position="351"/>
    </location>
</feature>
<dbReference type="Pfam" id="PF00498">
    <property type="entry name" value="FHA"/>
    <property type="match status" value="1"/>
</dbReference>
<reference evidence="4 5" key="1">
    <citation type="submission" date="2024-09" db="EMBL/GenBank/DDBJ databases">
        <authorList>
            <person name="Sun Q."/>
            <person name="Mori K."/>
        </authorList>
    </citation>
    <scope>NUCLEOTIDE SEQUENCE [LARGE SCALE GENOMIC DNA]</scope>
    <source>
        <strain evidence="4 5">JCM 9626</strain>
    </source>
</reference>
<feature type="compositionally biased region" description="Acidic residues" evidence="2">
    <location>
        <begin position="322"/>
        <end position="334"/>
    </location>
</feature>
<protein>
    <submittedName>
        <fullName evidence="4">FHA domain-containing protein</fullName>
    </submittedName>
</protein>
<feature type="compositionally biased region" description="Pro residues" evidence="2">
    <location>
        <begin position="245"/>
        <end position="285"/>
    </location>
</feature>